<dbReference type="InterPro" id="IPR016181">
    <property type="entry name" value="Acyl_CoA_acyltransferase"/>
</dbReference>
<dbReference type="SUPFAM" id="SSF55729">
    <property type="entry name" value="Acyl-CoA N-acyltransferases (Nat)"/>
    <property type="match status" value="1"/>
</dbReference>
<dbReference type="Gene3D" id="3.40.630.30">
    <property type="match status" value="1"/>
</dbReference>
<dbReference type="PANTHER" id="PTHR43877">
    <property type="entry name" value="AMINOALKYLPHOSPHONATE N-ACETYLTRANSFERASE-RELATED-RELATED"/>
    <property type="match status" value="1"/>
</dbReference>
<dbReference type="Proteomes" id="UP000186914">
    <property type="component" value="Unassembled WGS sequence"/>
</dbReference>
<dbReference type="OrthoDB" id="111868at2157"/>
<reference evidence="5" key="1">
    <citation type="submission" date="2017-01" db="EMBL/GenBank/DDBJ databases">
        <authorList>
            <person name="Varghese N."/>
            <person name="Submissions S."/>
        </authorList>
    </citation>
    <scope>NUCLEOTIDE SEQUENCE [LARGE SCALE GENOMIC DNA]</scope>
    <source>
        <strain evidence="5">CGMCC 1.7737</strain>
    </source>
</reference>
<evidence type="ECO:0000256" key="2">
    <source>
        <dbReference type="ARBA" id="ARBA00023315"/>
    </source>
</evidence>
<evidence type="ECO:0000256" key="1">
    <source>
        <dbReference type="ARBA" id="ARBA00022679"/>
    </source>
</evidence>
<dbReference type="RefSeq" id="WP_076427286.1">
    <property type="nucleotide sequence ID" value="NZ_FTNO01000001.1"/>
</dbReference>
<dbReference type="CDD" id="cd04301">
    <property type="entry name" value="NAT_SF"/>
    <property type="match status" value="1"/>
</dbReference>
<accession>A0A1N6V9A5</accession>
<feature type="domain" description="N-acetyltransferase" evidence="3">
    <location>
        <begin position="6"/>
        <end position="173"/>
    </location>
</feature>
<keyword evidence="5" id="KW-1185">Reference proteome</keyword>
<dbReference type="PROSITE" id="PS51186">
    <property type="entry name" value="GNAT"/>
    <property type="match status" value="1"/>
</dbReference>
<dbReference type="PANTHER" id="PTHR43877:SF2">
    <property type="entry name" value="AMINOALKYLPHOSPHONATE N-ACETYLTRANSFERASE-RELATED"/>
    <property type="match status" value="1"/>
</dbReference>
<name>A0A1N6V9A5_9EURY</name>
<evidence type="ECO:0000313" key="4">
    <source>
        <dbReference type="EMBL" id="SIQ74348.1"/>
    </source>
</evidence>
<dbReference type="GO" id="GO:0016747">
    <property type="term" value="F:acyltransferase activity, transferring groups other than amino-acyl groups"/>
    <property type="evidence" value="ECO:0007669"/>
    <property type="project" value="InterPro"/>
</dbReference>
<dbReference type="AlphaFoldDB" id="A0A1N6V9A5"/>
<evidence type="ECO:0000259" key="3">
    <source>
        <dbReference type="PROSITE" id="PS51186"/>
    </source>
</evidence>
<keyword evidence="1 4" id="KW-0808">Transferase</keyword>
<dbReference type="InterPro" id="IPR000182">
    <property type="entry name" value="GNAT_dom"/>
</dbReference>
<organism evidence="4 5">
    <name type="scientific">Haladaptatus litoreus</name>
    <dbReference type="NCBI Taxonomy" id="553468"/>
    <lineage>
        <taxon>Archaea</taxon>
        <taxon>Methanobacteriati</taxon>
        <taxon>Methanobacteriota</taxon>
        <taxon>Stenosarchaea group</taxon>
        <taxon>Halobacteria</taxon>
        <taxon>Halobacteriales</taxon>
        <taxon>Haladaptataceae</taxon>
        <taxon>Haladaptatus</taxon>
    </lineage>
</organism>
<evidence type="ECO:0000313" key="5">
    <source>
        <dbReference type="Proteomes" id="UP000186914"/>
    </source>
</evidence>
<dbReference type="EMBL" id="FTNO01000001">
    <property type="protein sequence ID" value="SIQ74348.1"/>
    <property type="molecule type" value="Genomic_DNA"/>
</dbReference>
<protein>
    <submittedName>
        <fullName evidence="4">Predicted N-acyltransferase, GNAT family</fullName>
    </submittedName>
</protein>
<keyword evidence="2 4" id="KW-0012">Acyltransferase</keyword>
<dbReference type="Pfam" id="PF00583">
    <property type="entry name" value="Acetyltransf_1"/>
    <property type="match status" value="1"/>
</dbReference>
<proteinExistence type="predicted"/>
<gene>
    <name evidence="4" type="ORF">SAMN05421858_0261</name>
</gene>
<sequence length="174" mass="20025">MNQNISIVRTDSHGHETELRNLLREYFTRANERGQEWFDDDDFGANVEEIVAGDLDRLESATIVEPLFLALLDDEIAGSVQIKQLDETTAEVKRLYVKPAYRGEGLGRKLMETIRREADADGYETLRLGVSPFHEKAQSLYADFGFEYKEPYDETQAPPTIRENWNFMKLSLSD</sequence>
<dbReference type="InterPro" id="IPR050832">
    <property type="entry name" value="Bact_Acetyltransf"/>
</dbReference>